<feature type="domain" description="Putative type VI secretion system Rhs element associated Vgr" evidence="5">
    <location>
        <begin position="520"/>
        <end position="623"/>
    </location>
</feature>
<dbReference type="Pfam" id="PF10106">
    <property type="entry name" value="DUF2345"/>
    <property type="match status" value="1"/>
</dbReference>
<dbReference type="Gene3D" id="3.55.50.10">
    <property type="entry name" value="Baseplate protein-like domains"/>
    <property type="match status" value="1"/>
</dbReference>
<gene>
    <name evidence="6" type="ORF">GCM10022229_21490</name>
</gene>
<dbReference type="SUPFAM" id="SSF69279">
    <property type="entry name" value="Phage tail proteins"/>
    <property type="match status" value="2"/>
</dbReference>
<dbReference type="InterPro" id="IPR006533">
    <property type="entry name" value="T6SS_Vgr_RhsGE"/>
</dbReference>
<organism evidence="6 7">
    <name type="scientific">Luteimonas lutimaris</name>
    <dbReference type="NCBI Taxonomy" id="698645"/>
    <lineage>
        <taxon>Bacteria</taxon>
        <taxon>Pseudomonadati</taxon>
        <taxon>Pseudomonadota</taxon>
        <taxon>Gammaproteobacteria</taxon>
        <taxon>Lysobacterales</taxon>
        <taxon>Lysobacteraceae</taxon>
        <taxon>Luteimonas</taxon>
    </lineage>
</organism>
<accession>A0ABP7MRK5</accession>
<dbReference type="EMBL" id="BAAAZU010000012">
    <property type="protein sequence ID" value="GAA3927039.1"/>
    <property type="molecule type" value="Genomic_DNA"/>
</dbReference>
<comment type="similarity">
    <text evidence="1">Belongs to the VgrG protein family.</text>
</comment>
<dbReference type="InterPro" id="IPR028244">
    <property type="entry name" value="T6SS_Rhs_Vgr_dom"/>
</dbReference>
<dbReference type="SUPFAM" id="SSF69255">
    <property type="entry name" value="gp5 N-terminal domain-like"/>
    <property type="match status" value="1"/>
</dbReference>
<dbReference type="Pfam" id="PF04717">
    <property type="entry name" value="Phage_base_V"/>
    <property type="match status" value="1"/>
</dbReference>
<dbReference type="Gene3D" id="2.30.110.50">
    <property type="match status" value="1"/>
</dbReference>
<feature type="region of interest" description="Disordered" evidence="2">
    <location>
        <begin position="418"/>
        <end position="443"/>
    </location>
</feature>
<dbReference type="Pfam" id="PF05954">
    <property type="entry name" value="Phage_GPD"/>
    <property type="match status" value="1"/>
</dbReference>
<dbReference type="InterPro" id="IPR017847">
    <property type="entry name" value="T6SS_RhsGE_Vgr_subset"/>
</dbReference>
<evidence type="ECO:0000256" key="2">
    <source>
        <dbReference type="SAM" id="MobiDB-lite"/>
    </source>
</evidence>
<reference evidence="7" key="1">
    <citation type="journal article" date="2019" name="Int. J. Syst. Evol. Microbiol.">
        <title>The Global Catalogue of Microorganisms (GCM) 10K type strain sequencing project: providing services to taxonomists for standard genome sequencing and annotation.</title>
        <authorList>
            <consortium name="The Broad Institute Genomics Platform"/>
            <consortium name="The Broad Institute Genome Sequencing Center for Infectious Disease"/>
            <person name="Wu L."/>
            <person name="Ma J."/>
        </authorList>
    </citation>
    <scope>NUCLEOTIDE SEQUENCE [LARGE SCALE GENOMIC DNA]</scope>
    <source>
        <strain evidence="7">JCM 16916</strain>
    </source>
</reference>
<protein>
    <recommendedName>
        <fullName evidence="8">Type VI secretion system tip protein VgrG</fullName>
    </recommendedName>
</protein>
<dbReference type="InterPro" id="IPR037026">
    <property type="entry name" value="Vgr_OB-fold_dom_sf"/>
</dbReference>
<keyword evidence="7" id="KW-1185">Reference proteome</keyword>
<dbReference type="Gene3D" id="2.40.50.230">
    <property type="entry name" value="Gp5 N-terminal domain"/>
    <property type="match status" value="1"/>
</dbReference>
<evidence type="ECO:0000256" key="1">
    <source>
        <dbReference type="ARBA" id="ARBA00005558"/>
    </source>
</evidence>
<dbReference type="InterPro" id="IPR006531">
    <property type="entry name" value="Gp5/Vgr_OB"/>
</dbReference>
<dbReference type="NCBIfam" id="TIGR03361">
    <property type="entry name" value="VI_Rhs_Vgr"/>
    <property type="match status" value="1"/>
</dbReference>
<comment type="caution">
    <text evidence="6">The sequence shown here is derived from an EMBL/GenBank/DDBJ whole genome shotgun (WGS) entry which is preliminary data.</text>
</comment>
<dbReference type="InterPro" id="IPR018769">
    <property type="entry name" value="VgrG2_DUF2345"/>
</dbReference>
<sequence length="848" mass="90526">MPSLAQQALAALAVPSQHARLIQLDAPVSGLVVERFEGHEAVCAPFRFEVDVLATSAFLSGDGLLGQPLGLRLRQADGGERRWHGLCTAVAPLGADGGLARYRLTLEPWTALLTHRRNALIFQDLDTRGVLEQVFADYPQADFRFDVTRTLPVRAITTQYRESDWDFATRLLAEAGLAWRFEHAQPGDGKDDDDASHTLVIFDQQAELPTGETFRFHRIDATESEDAISAFGEQRQLVPGRVQVGSWHSEQLASVTGQAEIDSGQLPALEVFVQPRAGRFAEGEHADAEATHRLDALRVPHVLHAGAGSARDLSAGRGFTLARHPNHDGQAFVPLHVVHVAVNNLGHGITALLAAPDLERGSYRNRFVAAPLGTPLAPLPRSRPTVHGPQTARVVGLPEAALTPNRDHQVRIQFFWQRGPAPNPGGLTDTASQHPGHAPGDATSGTWVPVAEWIAGPNWGSHFLPRVGAEVLVEFLHGDIDQPRVTGQLYNGEVAPPFAGGIDGPSNHPGTLSGLHTRSHDAQGTQQWVLDDTPGQLRTRLHTSLADSRLELGYLIDHQDAHRGGLRGQGFELATEGWGNVHAGQGLLLSTTARQDATSTQFDIAETVAQLKGAERTAETLHDTLQQQQVPGFSANPQLIALREAVDPQEQGKYGGSVNGQSAMKPQGSGREPGDAPVERFADAKLIAESPESIALATANSAIAYAGGALHLTVQDDAQLSAGNTVSSVSGQHAALYAHDGPIRTIAANGPVSLQAHTGPLELLADQSVTVTATDERIDVLASQKIVLQAGQTRVSLEGGDVTFECPGTFTVKAAQHPFRGGASGDVRLSLPDGIVKLEPNRMLDFSG</sequence>
<evidence type="ECO:0000259" key="4">
    <source>
        <dbReference type="Pfam" id="PF10106"/>
    </source>
</evidence>
<feature type="region of interest" description="Disordered" evidence="2">
    <location>
        <begin position="650"/>
        <end position="675"/>
    </location>
</feature>
<name>A0ABP7MRK5_9GAMM</name>
<evidence type="ECO:0000313" key="7">
    <source>
        <dbReference type="Proteomes" id="UP001501727"/>
    </source>
</evidence>
<evidence type="ECO:0000259" key="5">
    <source>
        <dbReference type="Pfam" id="PF13296"/>
    </source>
</evidence>
<feature type="domain" description="Gp5/Type VI secretion system Vgr protein OB-fold" evidence="3">
    <location>
        <begin position="441"/>
        <end position="490"/>
    </location>
</feature>
<dbReference type="Pfam" id="PF13296">
    <property type="entry name" value="T6SS_Vgr"/>
    <property type="match status" value="1"/>
</dbReference>
<proteinExistence type="inferred from homology"/>
<evidence type="ECO:0000313" key="6">
    <source>
        <dbReference type="EMBL" id="GAA3927039.1"/>
    </source>
</evidence>
<evidence type="ECO:0008006" key="8">
    <source>
        <dbReference type="Google" id="ProtNLM"/>
    </source>
</evidence>
<evidence type="ECO:0000259" key="3">
    <source>
        <dbReference type="Pfam" id="PF04717"/>
    </source>
</evidence>
<dbReference type="Proteomes" id="UP001501727">
    <property type="component" value="Unassembled WGS sequence"/>
</dbReference>
<dbReference type="SUPFAM" id="SSF69349">
    <property type="entry name" value="Phage fibre proteins"/>
    <property type="match status" value="1"/>
</dbReference>
<dbReference type="Gene3D" id="4.10.220.110">
    <property type="match status" value="1"/>
</dbReference>
<dbReference type="NCBIfam" id="TIGR01646">
    <property type="entry name" value="vgr_GE"/>
    <property type="match status" value="1"/>
</dbReference>
<feature type="domain" description="DUF2345" evidence="4">
    <location>
        <begin position="675"/>
        <end position="823"/>
    </location>
</feature>